<dbReference type="Proteomes" id="UP000036325">
    <property type="component" value="Unassembled WGS sequence"/>
</dbReference>
<evidence type="ECO:0000259" key="1">
    <source>
        <dbReference type="Pfam" id="PF09059"/>
    </source>
</evidence>
<dbReference type="NCBIfam" id="TIGR02511">
    <property type="entry name" value="type_III_tyeA"/>
    <property type="match status" value="1"/>
</dbReference>
<sequence>MAYGPSDLMGDLVAVVDKRWVTVQDIQRMGQSMALNNVAEVITFYREIKRLLRLLPIEIFADEEQRHNLLNACQLAMDLAIDQEEDEWQAQ</sequence>
<dbReference type="PATRIC" id="fig|1608994.3.peg.2592"/>
<dbReference type="InterPro" id="IPR038347">
    <property type="entry name" value="TyeA_sf"/>
</dbReference>
<accession>A0A0J6IQ68</accession>
<dbReference type="RefSeq" id="WP_048364103.1">
    <property type="nucleotide sequence ID" value="NZ_JAAEBV010000002.1"/>
</dbReference>
<dbReference type="AlphaFoldDB" id="A0A0J6LSB8"/>
<dbReference type="InterPro" id="IPR013351">
    <property type="entry name" value="T3SS_TyeA-rel"/>
</dbReference>
<protein>
    <submittedName>
        <fullName evidence="2">Protein tyeA</fullName>
    </submittedName>
    <submittedName>
        <fullName evidence="3">TyeA family type III secretion system gatekeeper subunit</fullName>
    </submittedName>
</protein>
<dbReference type="STRING" id="1608994.TU86_09860"/>
<dbReference type="Proteomes" id="UP000809529">
    <property type="component" value="Unassembled WGS sequence"/>
</dbReference>
<organism evidence="2 4">
    <name type="scientific">Pseudomonas weihenstephanensis</name>
    <dbReference type="NCBI Taxonomy" id="1608994"/>
    <lineage>
        <taxon>Bacteria</taxon>
        <taxon>Pseudomonadati</taxon>
        <taxon>Pseudomonadota</taxon>
        <taxon>Gammaproteobacteria</taxon>
        <taxon>Pseudomonadales</taxon>
        <taxon>Pseudomonadaceae</taxon>
        <taxon>Pseudomonas</taxon>
    </lineage>
</organism>
<evidence type="ECO:0000313" key="4">
    <source>
        <dbReference type="Proteomes" id="UP000036325"/>
    </source>
</evidence>
<proteinExistence type="predicted"/>
<dbReference type="Pfam" id="PF09059">
    <property type="entry name" value="TyeA"/>
    <property type="match status" value="1"/>
</dbReference>
<gene>
    <name evidence="3" type="ORF">GYN02_00850</name>
    <name evidence="2" type="ORF">TU86_09860</name>
</gene>
<evidence type="ECO:0000313" key="5">
    <source>
        <dbReference type="Proteomes" id="UP000809529"/>
    </source>
</evidence>
<dbReference type="Gene3D" id="1.20.1280.80">
    <property type="match status" value="1"/>
</dbReference>
<dbReference type="SUPFAM" id="SSF140591">
    <property type="entry name" value="Type III secretion system domain"/>
    <property type="match status" value="1"/>
</dbReference>
<dbReference type="OrthoDB" id="6935130at2"/>
<feature type="domain" description="Type III secretion system effector delivery regulator TyeA" evidence="1">
    <location>
        <begin position="7"/>
        <end position="86"/>
    </location>
</feature>
<comment type="caution">
    <text evidence="2">The sequence shown here is derived from an EMBL/GenBank/DDBJ whole genome shotgun (WGS) entry which is preliminary data.</text>
</comment>
<evidence type="ECO:0000313" key="2">
    <source>
        <dbReference type="EMBL" id="KMN14289.1"/>
    </source>
</evidence>
<keyword evidence="5" id="KW-1185">Reference proteome</keyword>
<name>A0A0J6LSB8_9PSED</name>
<accession>A0A0J6LSB8</accession>
<dbReference type="EMBL" id="JYLF01000003">
    <property type="protein sequence ID" value="KMN14289.1"/>
    <property type="molecule type" value="Genomic_DNA"/>
</dbReference>
<dbReference type="EMBL" id="JAAEBW010000001">
    <property type="protein sequence ID" value="MBM1193723.1"/>
    <property type="molecule type" value="Genomic_DNA"/>
</dbReference>
<evidence type="ECO:0000313" key="3">
    <source>
        <dbReference type="EMBL" id="MBM1193723.1"/>
    </source>
</evidence>
<reference evidence="2 4" key="1">
    <citation type="submission" date="2015-02" db="EMBL/GenBank/DDBJ databases">
        <title>Pseudomonas helleri sp. nov. and Pseudomonas weihenstephanensis sp. nov., isolated from raw cows milk.</title>
        <authorList>
            <person name="von Neubeck M."/>
            <person name="Huptas C."/>
            <person name="Wenning M."/>
            <person name="Scherer S."/>
        </authorList>
    </citation>
    <scope>NUCLEOTIDE SEQUENCE [LARGE SCALE GENOMIC DNA]</scope>
    <source>
        <strain evidence="2 4">DSM 29166</strain>
    </source>
</reference>
<reference evidence="3 5" key="2">
    <citation type="submission" date="2020-01" db="EMBL/GenBank/DDBJ databases">
        <title>Comparative genomics of meat spoilage bacteria.</title>
        <authorList>
            <person name="Hilgarth M."/>
            <person name="Vogel R.F."/>
        </authorList>
    </citation>
    <scope>NUCLEOTIDE SEQUENCE [LARGE SCALE GENOMIC DNA]</scope>
    <source>
        <strain evidence="3 5">TMW2.2077</strain>
    </source>
</reference>
<dbReference type="InterPro" id="IPR015144">
    <property type="entry name" value="T3SS_TyeA"/>
</dbReference>